<proteinExistence type="predicted"/>
<organism evidence="1 2">
    <name type="scientific">Candidatus Scatavimonas merdigallinarum</name>
    <dbReference type="NCBI Taxonomy" id="2840914"/>
    <lineage>
        <taxon>Bacteria</taxon>
        <taxon>Bacillati</taxon>
        <taxon>Bacillota</taxon>
        <taxon>Clostridia</taxon>
        <taxon>Eubacteriales</taxon>
        <taxon>Oscillospiraceae</taxon>
        <taxon>Oscillospiraceae incertae sedis</taxon>
        <taxon>Candidatus Scatavimonas</taxon>
    </lineage>
</organism>
<dbReference type="AlphaFoldDB" id="A0A9D0ZFW1"/>
<sequence length="214" mass="23864">MRRRRKRRRKTSVFKRIFILLVLLSAASFLFLELQVRPMILNLTEIKAQALATEAVNKAVEAQQLESDFTYEDLVEVQYSGSNAVQSISANTVNINALKAAYSLSAQEEIDQLRHREIQFYTGDLSGIDLLRGLGPIIKVRLNFSSSIETNVTSQFISAGINQTQHIIELEIKAEIYLTSDGAIPNVEVVTNVPVAETVIVGTTPTLYASRFMS</sequence>
<reference evidence="1" key="1">
    <citation type="submission" date="2020-10" db="EMBL/GenBank/DDBJ databases">
        <authorList>
            <person name="Gilroy R."/>
        </authorList>
    </citation>
    <scope>NUCLEOTIDE SEQUENCE</scope>
    <source>
        <strain evidence="1">ChiSjej1B19-3389</strain>
    </source>
</reference>
<dbReference type="Proteomes" id="UP000886787">
    <property type="component" value="Unassembled WGS sequence"/>
</dbReference>
<dbReference type="EMBL" id="DVFW01000003">
    <property type="protein sequence ID" value="HIQ79708.1"/>
    <property type="molecule type" value="Genomic_DNA"/>
</dbReference>
<evidence type="ECO:0000313" key="2">
    <source>
        <dbReference type="Proteomes" id="UP000886787"/>
    </source>
</evidence>
<protein>
    <submittedName>
        <fullName evidence="1">Sporulation protein YunB</fullName>
    </submittedName>
</protein>
<evidence type="ECO:0000313" key="1">
    <source>
        <dbReference type="EMBL" id="HIQ79708.1"/>
    </source>
</evidence>
<accession>A0A9D0ZFW1</accession>
<dbReference type="NCBIfam" id="TIGR02832">
    <property type="entry name" value="spo_yunB"/>
    <property type="match status" value="1"/>
</dbReference>
<dbReference type="InterPro" id="IPR014197">
    <property type="entry name" value="Sporulation_prot_YunB"/>
</dbReference>
<dbReference type="PIRSF" id="PIRSF021383">
    <property type="entry name" value="YunB"/>
    <property type="match status" value="1"/>
</dbReference>
<comment type="caution">
    <text evidence="1">The sequence shown here is derived from an EMBL/GenBank/DDBJ whole genome shotgun (WGS) entry which is preliminary data.</text>
</comment>
<gene>
    <name evidence="1" type="primary">yunB</name>
    <name evidence="1" type="ORF">IAD32_00295</name>
</gene>
<name>A0A9D0ZFW1_9FIRM</name>
<dbReference type="Pfam" id="PF09560">
    <property type="entry name" value="Spore_YunB"/>
    <property type="match status" value="1"/>
</dbReference>
<reference evidence="1" key="2">
    <citation type="journal article" date="2021" name="PeerJ">
        <title>Extensive microbial diversity within the chicken gut microbiome revealed by metagenomics and culture.</title>
        <authorList>
            <person name="Gilroy R."/>
            <person name="Ravi A."/>
            <person name="Getino M."/>
            <person name="Pursley I."/>
            <person name="Horton D.L."/>
            <person name="Alikhan N.F."/>
            <person name="Baker D."/>
            <person name="Gharbi K."/>
            <person name="Hall N."/>
            <person name="Watson M."/>
            <person name="Adriaenssens E.M."/>
            <person name="Foster-Nyarko E."/>
            <person name="Jarju S."/>
            <person name="Secka A."/>
            <person name="Antonio M."/>
            <person name="Oren A."/>
            <person name="Chaudhuri R.R."/>
            <person name="La Ragione R."/>
            <person name="Hildebrand F."/>
            <person name="Pallen M.J."/>
        </authorList>
    </citation>
    <scope>NUCLEOTIDE SEQUENCE</scope>
    <source>
        <strain evidence="1">ChiSjej1B19-3389</strain>
    </source>
</reference>